<sequence length="73" mass="7904">MATQVINAIAVVSAAVLFYYVACTQAILHNKQWLLIAVIQFVQQEAQAFGVDLPAPFGGSKVWVRNQADDIAA</sequence>
<evidence type="ECO:0000256" key="1">
    <source>
        <dbReference type="SAM" id="Phobius"/>
    </source>
</evidence>
<evidence type="ECO:0000313" key="2">
    <source>
        <dbReference type="EMBL" id="BES86300.1"/>
    </source>
</evidence>
<dbReference type="EMBL" id="AP028908">
    <property type="protein sequence ID" value="BES86300.1"/>
    <property type="molecule type" value="Genomic_DNA"/>
</dbReference>
<dbReference type="AlphaFoldDB" id="A0AAN0KCX4"/>
<gene>
    <name evidence="2" type="ORF">PEC302110_33970</name>
</gene>
<keyword evidence="1" id="KW-0812">Transmembrane</keyword>
<organism evidence="2 3">
    <name type="scientific">Pectobacterium araliae</name>
    <dbReference type="NCBI Taxonomy" id="3073862"/>
    <lineage>
        <taxon>Bacteria</taxon>
        <taxon>Pseudomonadati</taxon>
        <taxon>Pseudomonadota</taxon>
        <taxon>Gammaproteobacteria</taxon>
        <taxon>Enterobacterales</taxon>
        <taxon>Pectobacteriaceae</taxon>
        <taxon>Pectobacterium</taxon>
    </lineage>
</organism>
<proteinExistence type="predicted"/>
<name>A0AAN0KCX4_9GAMM</name>
<keyword evidence="3" id="KW-1185">Reference proteome</keyword>
<protein>
    <submittedName>
        <fullName evidence="2">Uncharacterized protein</fullName>
    </submittedName>
</protein>
<reference evidence="3" key="1">
    <citation type="journal article" date="2024" name="Int. J. Syst. Evol. Microbiol.">
        <title>Pectobacterium araliae sp. nov., a pathogen causing bacterial soft rot of Japanese angelica tree in Japan.</title>
        <authorList>
            <person name="Sawada H."/>
            <person name="Someya N."/>
            <person name="Morohoshi T."/>
            <person name="Ono M."/>
            <person name="Satou M."/>
        </authorList>
    </citation>
    <scope>NUCLEOTIDE SEQUENCE [LARGE SCALE GENOMIC DNA]</scope>
    <source>
        <strain evidence="3">MAFF 302110</strain>
    </source>
</reference>
<dbReference type="KEGG" id="parl:PEC302110_33970"/>
<dbReference type="Proteomes" id="UP001377830">
    <property type="component" value="Chromosome"/>
</dbReference>
<feature type="transmembrane region" description="Helical" evidence="1">
    <location>
        <begin position="6"/>
        <end position="28"/>
    </location>
</feature>
<keyword evidence="1" id="KW-1133">Transmembrane helix</keyword>
<evidence type="ECO:0000313" key="3">
    <source>
        <dbReference type="Proteomes" id="UP001377830"/>
    </source>
</evidence>
<accession>A0AAN0KCX4</accession>
<keyword evidence="1" id="KW-0472">Membrane</keyword>